<dbReference type="CDD" id="cd07344">
    <property type="entry name" value="M48_yhfN_like"/>
    <property type="match status" value="1"/>
</dbReference>
<comment type="caution">
    <text evidence="2">The sequence shown here is derived from an EMBL/GenBank/DDBJ whole genome shotgun (WGS) entry which is preliminary data.</text>
</comment>
<dbReference type="RefSeq" id="WP_146915595.1">
    <property type="nucleotide sequence ID" value="NZ_VORW01000002.1"/>
</dbReference>
<proteinExistence type="predicted"/>
<dbReference type="InterPro" id="IPR053136">
    <property type="entry name" value="UTP_pyrophosphatase-like"/>
</dbReference>
<dbReference type="InterPro" id="IPR002725">
    <property type="entry name" value="YgjP-like_metallopeptidase"/>
</dbReference>
<evidence type="ECO:0000313" key="2">
    <source>
        <dbReference type="EMBL" id="TXE13465.1"/>
    </source>
</evidence>
<dbReference type="Gene3D" id="3.30.2010.10">
    <property type="entry name" value="Metalloproteases ('zincins'), catalytic domain"/>
    <property type="match status" value="1"/>
</dbReference>
<organism evidence="2 3">
    <name type="scientific">Algoriphagus aquimarinus</name>
    <dbReference type="NCBI Taxonomy" id="237018"/>
    <lineage>
        <taxon>Bacteria</taxon>
        <taxon>Pseudomonadati</taxon>
        <taxon>Bacteroidota</taxon>
        <taxon>Cytophagia</taxon>
        <taxon>Cytophagales</taxon>
        <taxon>Cyclobacteriaceae</taxon>
        <taxon>Algoriphagus</taxon>
    </lineage>
</organism>
<dbReference type="EMBL" id="VORW01000002">
    <property type="protein sequence ID" value="TXE13465.1"/>
    <property type="molecule type" value="Genomic_DNA"/>
</dbReference>
<gene>
    <name evidence="2" type="ORF">ESV85_05690</name>
</gene>
<sequence>MSEITTIESLVFGSREINYELSYQERKSLGIRVYPDCRVKVIAPLNTSEENLTAKLREKAPWIIKQQLEFLSYHPLTPPRKYINGETHLYLGRQYKLRIEQAPTNEVKLFRGRLLVNKKAKSSTKNLLSGWYREKAMEHFEESLKKIVPLFSRHNIHQPELQIRQMPTRWGSCTPKGKVILNPELIKAPKGSIEYVIIHELCHLIHHNHTRAFYTLQETIMPDWKKWKERLEHLLV</sequence>
<dbReference type="AlphaFoldDB" id="A0A5C7B4E8"/>
<accession>A0A5C7B4E8</accession>
<evidence type="ECO:0000259" key="1">
    <source>
        <dbReference type="Pfam" id="PF01863"/>
    </source>
</evidence>
<evidence type="ECO:0000313" key="3">
    <source>
        <dbReference type="Proteomes" id="UP000321935"/>
    </source>
</evidence>
<feature type="domain" description="YgjP-like metallopeptidase" evidence="1">
    <location>
        <begin position="27"/>
        <end position="233"/>
    </location>
</feature>
<name>A0A5C7B4E8_9BACT</name>
<dbReference type="PANTHER" id="PTHR30399:SF1">
    <property type="entry name" value="UTP PYROPHOSPHATASE"/>
    <property type="match status" value="1"/>
</dbReference>
<dbReference type="OrthoDB" id="9811177at2"/>
<dbReference type="Pfam" id="PF01863">
    <property type="entry name" value="YgjP-like"/>
    <property type="match status" value="1"/>
</dbReference>
<dbReference type="Proteomes" id="UP000321935">
    <property type="component" value="Unassembled WGS sequence"/>
</dbReference>
<reference evidence="2 3" key="1">
    <citation type="submission" date="2019-08" db="EMBL/GenBank/DDBJ databases">
        <title>Genomes sequence of Algoriphagus aquimarinus ACAM450.</title>
        <authorList>
            <person name="Bowman J.P."/>
        </authorList>
    </citation>
    <scope>NUCLEOTIDE SEQUENCE [LARGE SCALE GENOMIC DNA]</scope>
    <source>
        <strain evidence="2 3">ACAM 450</strain>
    </source>
</reference>
<protein>
    <submittedName>
        <fullName evidence="2">M48 family metallopeptidase</fullName>
    </submittedName>
</protein>
<dbReference type="PANTHER" id="PTHR30399">
    <property type="entry name" value="UNCHARACTERIZED PROTEIN YGJP"/>
    <property type="match status" value="1"/>
</dbReference>